<dbReference type="EMBL" id="CP151515">
    <property type="protein sequence ID" value="WZN66300.1"/>
    <property type="molecule type" value="Genomic_DNA"/>
</dbReference>
<feature type="region of interest" description="Disordered" evidence="1">
    <location>
        <begin position="252"/>
        <end position="320"/>
    </location>
</feature>
<dbReference type="GO" id="GO:0005164">
    <property type="term" value="F:tumor necrosis factor receptor binding"/>
    <property type="evidence" value="ECO:0007669"/>
    <property type="project" value="TreeGrafter"/>
</dbReference>
<dbReference type="GO" id="GO:0061630">
    <property type="term" value="F:ubiquitin protein ligase activity"/>
    <property type="evidence" value="ECO:0007669"/>
    <property type="project" value="TreeGrafter"/>
</dbReference>
<dbReference type="GO" id="GO:0031625">
    <property type="term" value="F:ubiquitin protein ligase binding"/>
    <property type="evidence" value="ECO:0007669"/>
    <property type="project" value="TreeGrafter"/>
</dbReference>
<protein>
    <submittedName>
        <fullName evidence="2">Uncharacterized protein</fullName>
    </submittedName>
</protein>
<dbReference type="Proteomes" id="UP001472866">
    <property type="component" value="Chromosome 15"/>
</dbReference>
<evidence type="ECO:0000256" key="1">
    <source>
        <dbReference type="SAM" id="MobiDB-lite"/>
    </source>
</evidence>
<organism evidence="2 3">
    <name type="scientific">Chloropicon roscoffensis</name>
    <dbReference type="NCBI Taxonomy" id="1461544"/>
    <lineage>
        <taxon>Eukaryota</taxon>
        <taxon>Viridiplantae</taxon>
        <taxon>Chlorophyta</taxon>
        <taxon>Chloropicophyceae</taxon>
        <taxon>Chloropicales</taxon>
        <taxon>Chloropicaceae</taxon>
        <taxon>Chloropicon</taxon>
    </lineage>
</organism>
<keyword evidence="3" id="KW-1185">Reference proteome</keyword>
<proteinExistence type="predicted"/>
<feature type="compositionally biased region" description="Basic and acidic residues" evidence="1">
    <location>
        <begin position="275"/>
        <end position="289"/>
    </location>
</feature>
<evidence type="ECO:0000313" key="3">
    <source>
        <dbReference type="Proteomes" id="UP001472866"/>
    </source>
</evidence>
<dbReference type="GO" id="GO:0051865">
    <property type="term" value="P:protein autoubiquitination"/>
    <property type="evidence" value="ECO:0007669"/>
    <property type="project" value="TreeGrafter"/>
</dbReference>
<dbReference type="GO" id="GO:0016235">
    <property type="term" value="C:aggresome"/>
    <property type="evidence" value="ECO:0007669"/>
    <property type="project" value="TreeGrafter"/>
</dbReference>
<dbReference type="GO" id="GO:0005778">
    <property type="term" value="C:peroxisomal membrane"/>
    <property type="evidence" value="ECO:0007669"/>
    <property type="project" value="TreeGrafter"/>
</dbReference>
<feature type="compositionally biased region" description="Basic and acidic residues" evidence="1">
    <location>
        <begin position="304"/>
        <end position="320"/>
    </location>
</feature>
<dbReference type="GO" id="GO:0006513">
    <property type="term" value="P:protein monoubiquitination"/>
    <property type="evidence" value="ECO:0007669"/>
    <property type="project" value="TreeGrafter"/>
</dbReference>
<name>A0AAX4PJU5_9CHLO</name>
<accession>A0AAX4PJU5</accession>
<dbReference type="PANTHER" id="PTHR36754">
    <property type="entry name" value="E3 UBIQUITIN-PROTEIN LIGASE TRIM37"/>
    <property type="match status" value="1"/>
</dbReference>
<dbReference type="AlphaFoldDB" id="A0AAX4PJU5"/>
<dbReference type="InterPro" id="IPR053003">
    <property type="entry name" value="TRIM_RBCC_E3_ubiq-ligases"/>
</dbReference>
<dbReference type="GO" id="GO:0070842">
    <property type="term" value="P:aggresome assembly"/>
    <property type="evidence" value="ECO:0007669"/>
    <property type="project" value="TreeGrafter"/>
</dbReference>
<gene>
    <name evidence="2" type="ORF">HKI87_15g78650</name>
</gene>
<sequence>MSALGEAAAPPGQEPADQALPAVVGGVEERLPEWQVDHVYCWDDTAQQVCPADPRVVEDLQRRGHFVLSLTSAFRTKLGSLQNLVNGPLLAKRDALLTQQAVVQGRIDEVKAATAAIERETKHACEEVVERLRSTERFKLSLLLRDKVDLAKDVESIQGLVEEVSRRGQATSMIEFLGKEKHLKDKCDLLCGKPHKRELAVRADDFERELLTQREMSKKYSALQELVAVKDTIISQLLEDRAALQRRLQEVAKPRAGGEAEDAEEAKVALEPPEGGEKEGEGRGERDDAAAAGRPEAITSEAAARPRGESGAKAKAADAKDWLMTIEHNGKRIEVYHEGEDETEVETGSDAA</sequence>
<evidence type="ECO:0000313" key="2">
    <source>
        <dbReference type="EMBL" id="WZN66300.1"/>
    </source>
</evidence>
<reference evidence="2 3" key="1">
    <citation type="submission" date="2024-03" db="EMBL/GenBank/DDBJ databases">
        <title>Complete genome sequence of the green alga Chloropicon roscoffensis RCC1871.</title>
        <authorList>
            <person name="Lemieux C."/>
            <person name="Pombert J.-F."/>
            <person name="Otis C."/>
            <person name="Turmel M."/>
        </authorList>
    </citation>
    <scope>NUCLEOTIDE SEQUENCE [LARGE SCALE GENOMIC DNA]</scope>
    <source>
        <strain evidence="2 3">RCC1871</strain>
    </source>
</reference>
<dbReference type="PANTHER" id="PTHR36754:SF2">
    <property type="entry name" value="E3 UBIQUITIN-PROTEIN LIGASE TRIM37"/>
    <property type="match status" value="1"/>
</dbReference>